<accession>A0A9D1JDT1</accession>
<keyword evidence="1" id="KW-1133">Transmembrane helix</keyword>
<comment type="caution">
    <text evidence="2">The sequence shown here is derived from an EMBL/GenBank/DDBJ whole genome shotgun (WGS) entry which is preliminary data.</text>
</comment>
<keyword evidence="1" id="KW-0812">Transmembrane</keyword>
<evidence type="ECO:0000256" key="1">
    <source>
        <dbReference type="SAM" id="Phobius"/>
    </source>
</evidence>
<organism evidence="2 3">
    <name type="scientific">Candidatus Fimimorpha faecalis</name>
    <dbReference type="NCBI Taxonomy" id="2840824"/>
    <lineage>
        <taxon>Bacteria</taxon>
        <taxon>Bacillati</taxon>
        <taxon>Bacillota</taxon>
        <taxon>Clostridia</taxon>
        <taxon>Eubacteriales</taxon>
        <taxon>Candidatus Fimimorpha</taxon>
    </lineage>
</organism>
<evidence type="ECO:0000313" key="3">
    <source>
        <dbReference type="Proteomes" id="UP000824201"/>
    </source>
</evidence>
<sequence>MDFSGTNTVFAITTICYTIGMVANCFPKICEDCIPIVMSVTGALLGIAGMFLIKDFPAQDIINAIAVGIASGLSATGIHQMGKQTKQTKG</sequence>
<dbReference type="Proteomes" id="UP000824201">
    <property type="component" value="Unassembled WGS sequence"/>
</dbReference>
<evidence type="ECO:0000313" key="2">
    <source>
        <dbReference type="EMBL" id="HIR89339.1"/>
    </source>
</evidence>
<keyword evidence="1" id="KW-0472">Membrane</keyword>
<gene>
    <name evidence="2" type="ORF">IAC96_10340</name>
</gene>
<protein>
    <submittedName>
        <fullName evidence="2">Phage holin family protein</fullName>
    </submittedName>
</protein>
<name>A0A9D1JDT1_9FIRM</name>
<feature type="transmembrane region" description="Helical" evidence="1">
    <location>
        <begin position="59"/>
        <end position="79"/>
    </location>
</feature>
<feature type="transmembrane region" description="Helical" evidence="1">
    <location>
        <begin position="6"/>
        <end position="26"/>
    </location>
</feature>
<reference evidence="2" key="1">
    <citation type="submission" date="2020-10" db="EMBL/GenBank/DDBJ databases">
        <authorList>
            <person name="Gilroy R."/>
        </authorList>
    </citation>
    <scope>NUCLEOTIDE SEQUENCE</scope>
    <source>
        <strain evidence="2">ChiW13-3771</strain>
    </source>
</reference>
<proteinExistence type="predicted"/>
<feature type="transmembrane region" description="Helical" evidence="1">
    <location>
        <begin position="33"/>
        <end position="53"/>
    </location>
</feature>
<dbReference type="AlphaFoldDB" id="A0A9D1JDT1"/>
<reference evidence="2" key="2">
    <citation type="journal article" date="2021" name="PeerJ">
        <title>Extensive microbial diversity within the chicken gut microbiome revealed by metagenomics and culture.</title>
        <authorList>
            <person name="Gilroy R."/>
            <person name="Ravi A."/>
            <person name="Getino M."/>
            <person name="Pursley I."/>
            <person name="Horton D.L."/>
            <person name="Alikhan N.F."/>
            <person name="Baker D."/>
            <person name="Gharbi K."/>
            <person name="Hall N."/>
            <person name="Watson M."/>
            <person name="Adriaenssens E.M."/>
            <person name="Foster-Nyarko E."/>
            <person name="Jarju S."/>
            <person name="Secka A."/>
            <person name="Antonio M."/>
            <person name="Oren A."/>
            <person name="Chaudhuri R.R."/>
            <person name="La Ragione R."/>
            <person name="Hildebrand F."/>
            <person name="Pallen M.J."/>
        </authorList>
    </citation>
    <scope>NUCLEOTIDE SEQUENCE</scope>
    <source>
        <strain evidence="2">ChiW13-3771</strain>
    </source>
</reference>
<dbReference type="EMBL" id="DVHN01000133">
    <property type="protein sequence ID" value="HIR89339.1"/>
    <property type="molecule type" value="Genomic_DNA"/>
</dbReference>